<gene>
    <name evidence="2" type="ORF">AVDCRST_MAG11-3208</name>
</gene>
<feature type="non-terminal residue" evidence="2">
    <location>
        <position position="1"/>
    </location>
</feature>
<feature type="compositionally biased region" description="Basic residues" evidence="1">
    <location>
        <begin position="104"/>
        <end position="115"/>
    </location>
</feature>
<dbReference type="AlphaFoldDB" id="A0A6J4LZH9"/>
<dbReference type="EMBL" id="CADCTU010000700">
    <property type="protein sequence ID" value="CAA9345654.1"/>
    <property type="molecule type" value="Genomic_DNA"/>
</dbReference>
<feature type="non-terminal residue" evidence="2">
    <location>
        <position position="144"/>
    </location>
</feature>
<proteinExistence type="predicted"/>
<accession>A0A6J4LZH9</accession>
<evidence type="ECO:0000313" key="2">
    <source>
        <dbReference type="EMBL" id="CAA9345654.1"/>
    </source>
</evidence>
<feature type="region of interest" description="Disordered" evidence="1">
    <location>
        <begin position="1"/>
        <end position="144"/>
    </location>
</feature>
<sequence>APDDHPGGPRRRLPRRDPDPRAPAELGGGDPHRPAGRGAGAPRPRRRHLRRAPAAPVRGRRRVPAELGRVAAGDGGPRAIRAARPPRHRGRRRGLRARADPLRWHPRRRAHRRGLGARDLLPPPEPRGVGGRASARLDAPARRL</sequence>
<reference evidence="2" key="1">
    <citation type="submission" date="2020-02" db="EMBL/GenBank/DDBJ databases">
        <authorList>
            <person name="Meier V. D."/>
        </authorList>
    </citation>
    <scope>NUCLEOTIDE SEQUENCE</scope>
    <source>
        <strain evidence="2">AVDCRST_MAG11</strain>
    </source>
</reference>
<protein>
    <submittedName>
        <fullName evidence="2">Uncharacterized protein</fullName>
    </submittedName>
</protein>
<evidence type="ECO:0000256" key="1">
    <source>
        <dbReference type="SAM" id="MobiDB-lite"/>
    </source>
</evidence>
<name>A0A6J4LZH9_9BACT</name>
<organism evidence="2">
    <name type="scientific">uncultured Gemmatimonadaceae bacterium</name>
    <dbReference type="NCBI Taxonomy" id="246130"/>
    <lineage>
        <taxon>Bacteria</taxon>
        <taxon>Pseudomonadati</taxon>
        <taxon>Gemmatimonadota</taxon>
        <taxon>Gemmatimonadia</taxon>
        <taxon>Gemmatimonadales</taxon>
        <taxon>Gemmatimonadaceae</taxon>
        <taxon>environmental samples</taxon>
    </lineage>
</organism>
<feature type="compositionally biased region" description="Basic residues" evidence="1">
    <location>
        <begin position="84"/>
        <end position="96"/>
    </location>
</feature>